<feature type="signal peptide" evidence="1">
    <location>
        <begin position="1"/>
        <end position="18"/>
    </location>
</feature>
<reference evidence="2 3" key="1">
    <citation type="journal article" date="2019" name="Sci. Rep.">
        <title>Orb-weaving spider Araneus ventricosus genome elucidates the spidroin gene catalogue.</title>
        <authorList>
            <person name="Kono N."/>
            <person name="Nakamura H."/>
            <person name="Ohtoshi R."/>
            <person name="Moran D.A.P."/>
            <person name="Shinohara A."/>
            <person name="Yoshida Y."/>
            <person name="Fujiwara M."/>
            <person name="Mori M."/>
            <person name="Tomita M."/>
            <person name="Arakawa K."/>
        </authorList>
    </citation>
    <scope>NUCLEOTIDE SEQUENCE [LARGE SCALE GENOMIC DNA]</scope>
</reference>
<keyword evidence="3" id="KW-1185">Reference proteome</keyword>
<dbReference type="EMBL" id="BGPR01196542">
    <property type="protein sequence ID" value="GBN06216.1"/>
    <property type="molecule type" value="Genomic_DNA"/>
</dbReference>
<dbReference type="Proteomes" id="UP000499080">
    <property type="component" value="Unassembled WGS sequence"/>
</dbReference>
<comment type="caution">
    <text evidence="2">The sequence shown here is derived from an EMBL/GenBank/DDBJ whole genome shotgun (WGS) entry which is preliminary data.</text>
</comment>
<evidence type="ECO:0008006" key="4">
    <source>
        <dbReference type="Google" id="ProtNLM"/>
    </source>
</evidence>
<proteinExistence type="predicted"/>
<organism evidence="2 3">
    <name type="scientific">Araneus ventricosus</name>
    <name type="common">Orbweaver spider</name>
    <name type="synonym">Epeira ventricosa</name>
    <dbReference type="NCBI Taxonomy" id="182803"/>
    <lineage>
        <taxon>Eukaryota</taxon>
        <taxon>Metazoa</taxon>
        <taxon>Ecdysozoa</taxon>
        <taxon>Arthropoda</taxon>
        <taxon>Chelicerata</taxon>
        <taxon>Arachnida</taxon>
        <taxon>Araneae</taxon>
        <taxon>Araneomorphae</taxon>
        <taxon>Entelegynae</taxon>
        <taxon>Araneoidea</taxon>
        <taxon>Araneidae</taxon>
        <taxon>Araneus</taxon>
    </lineage>
</organism>
<evidence type="ECO:0000313" key="2">
    <source>
        <dbReference type="EMBL" id="GBN06216.1"/>
    </source>
</evidence>
<protein>
    <recommendedName>
        <fullName evidence="4">Secreted protein</fullName>
    </recommendedName>
</protein>
<evidence type="ECO:0000313" key="3">
    <source>
        <dbReference type="Proteomes" id="UP000499080"/>
    </source>
</evidence>
<gene>
    <name evidence="2" type="ORF">AVEN_165562_1</name>
</gene>
<name>A0A4Y2KXX9_ARAVE</name>
<feature type="chain" id="PRO_5021189719" description="Secreted protein" evidence="1">
    <location>
        <begin position="19"/>
        <end position="109"/>
    </location>
</feature>
<evidence type="ECO:0000256" key="1">
    <source>
        <dbReference type="SAM" id="SignalP"/>
    </source>
</evidence>
<accession>A0A4Y2KXX9</accession>
<dbReference type="AlphaFoldDB" id="A0A4Y2KXX9"/>
<keyword evidence="1" id="KW-0732">Signal</keyword>
<sequence>MIFGAFLFQIVILGCSLSENGASGSPEAVIGNSGEGYQKTERMVTLCIPDPCKWFCLVQSYLETVTRLSTWALALGHHGPHFQDKINSNNWVYETGFREHRYCFFCISI</sequence>